<keyword evidence="1" id="KW-1133">Transmembrane helix</keyword>
<dbReference type="AlphaFoldDB" id="A0A3B0TAC6"/>
<organism evidence="2">
    <name type="scientific">hydrothermal vent metagenome</name>
    <dbReference type="NCBI Taxonomy" id="652676"/>
    <lineage>
        <taxon>unclassified sequences</taxon>
        <taxon>metagenomes</taxon>
        <taxon>ecological metagenomes</taxon>
    </lineage>
</organism>
<reference evidence="2" key="1">
    <citation type="submission" date="2018-06" db="EMBL/GenBank/DDBJ databases">
        <authorList>
            <person name="Zhirakovskaya E."/>
        </authorList>
    </citation>
    <scope>NUCLEOTIDE SEQUENCE</scope>
</reference>
<dbReference type="EMBL" id="UOEP01000051">
    <property type="protein sequence ID" value="VAW15631.1"/>
    <property type="molecule type" value="Genomic_DNA"/>
</dbReference>
<dbReference type="GO" id="GO:0004713">
    <property type="term" value="F:protein tyrosine kinase activity"/>
    <property type="evidence" value="ECO:0007669"/>
    <property type="project" value="TreeGrafter"/>
</dbReference>
<keyword evidence="1" id="KW-0472">Membrane</keyword>
<feature type="non-terminal residue" evidence="2">
    <location>
        <position position="160"/>
    </location>
</feature>
<dbReference type="InterPro" id="IPR050445">
    <property type="entry name" value="Bact_polysacc_biosynth/exp"/>
</dbReference>
<keyword evidence="1" id="KW-0812">Transmembrane</keyword>
<gene>
    <name evidence="2" type="ORF">MNBD_BACTEROID01-89</name>
</gene>
<dbReference type="GO" id="GO:0005886">
    <property type="term" value="C:plasma membrane"/>
    <property type="evidence" value="ECO:0007669"/>
    <property type="project" value="TreeGrafter"/>
</dbReference>
<proteinExistence type="predicted"/>
<protein>
    <recommendedName>
        <fullName evidence="3">Polysaccharide chain length determinant N-terminal domain-containing protein</fullName>
    </recommendedName>
</protein>
<accession>A0A3B0TAC6</accession>
<dbReference type="PANTHER" id="PTHR32309:SF13">
    <property type="entry name" value="FERRIC ENTEROBACTIN TRANSPORT PROTEIN FEPE"/>
    <property type="match status" value="1"/>
</dbReference>
<name>A0A3B0TAC6_9ZZZZ</name>
<feature type="transmembrane region" description="Helical" evidence="1">
    <location>
        <begin position="32"/>
        <end position="50"/>
    </location>
</feature>
<sequence length="160" mass="18093">MQHPDNNSHQPRYLQEEDTIDIKKLVLRLLSYWYWFVLCVILSLGSAYLYNRYTTRVYEISSSLLIDAGKSVSPLAGGGAGGDLFGGFGLMSSNLRDFYNQLIILKSNPVIEKTLEGLDFEVSYYSVGRIMSSESYKSAPFRVKIDRAHPQLVGAEFHLI</sequence>
<evidence type="ECO:0000256" key="1">
    <source>
        <dbReference type="SAM" id="Phobius"/>
    </source>
</evidence>
<evidence type="ECO:0000313" key="2">
    <source>
        <dbReference type="EMBL" id="VAW15631.1"/>
    </source>
</evidence>
<evidence type="ECO:0008006" key="3">
    <source>
        <dbReference type="Google" id="ProtNLM"/>
    </source>
</evidence>
<dbReference type="PANTHER" id="PTHR32309">
    <property type="entry name" value="TYROSINE-PROTEIN KINASE"/>
    <property type="match status" value="1"/>
</dbReference>